<keyword evidence="1" id="KW-0805">Transcription regulation</keyword>
<dbReference type="PRINTS" id="PR00032">
    <property type="entry name" value="HTHARAC"/>
</dbReference>
<dbReference type="Pfam" id="PF02311">
    <property type="entry name" value="AraC_binding"/>
    <property type="match status" value="1"/>
</dbReference>
<dbReference type="InterPro" id="IPR037923">
    <property type="entry name" value="HTH-like"/>
</dbReference>
<name>A0ABV6KAW1_9BACI</name>
<organism evidence="5 6">
    <name type="scientific">Halalkalibacter kiskunsagensis</name>
    <dbReference type="NCBI Taxonomy" id="1548599"/>
    <lineage>
        <taxon>Bacteria</taxon>
        <taxon>Bacillati</taxon>
        <taxon>Bacillota</taxon>
        <taxon>Bacilli</taxon>
        <taxon>Bacillales</taxon>
        <taxon>Bacillaceae</taxon>
        <taxon>Halalkalibacter</taxon>
    </lineage>
</organism>
<evidence type="ECO:0000313" key="6">
    <source>
        <dbReference type="Proteomes" id="UP001589838"/>
    </source>
</evidence>
<dbReference type="PROSITE" id="PS01124">
    <property type="entry name" value="HTH_ARAC_FAMILY_2"/>
    <property type="match status" value="1"/>
</dbReference>
<gene>
    <name evidence="5" type="ORF">ACFFHM_05935</name>
</gene>
<dbReference type="InterPro" id="IPR018060">
    <property type="entry name" value="HTH_AraC"/>
</dbReference>
<evidence type="ECO:0000256" key="3">
    <source>
        <dbReference type="ARBA" id="ARBA00023163"/>
    </source>
</evidence>
<feature type="domain" description="HTH araC/xylS-type" evidence="4">
    <location>
        <begin position="179"/>
        <end position="277"/>
    </location>
</feature>
<dbReference type="InterPro" id="IPR020449">
    <property type="entry name" value="Tscrpt_reg_AraC-type_HTH"/>
</dbReference>
<evidence type="ECO:0000313" key="5">
    <source>
        <dbReference type="EMBL" id="MFC0470072.1"/>
    </source>
</evidence>
<accession>A0ABV6KAW1</accession>
<proteinExistence type="predicted"/>
<keyword evidence="2" id="KW-0238">DNA-binding</keyword>
<reference evidence="5 6" key="1">
    <citation type="submission" date="2024-09" db="EMBL/GenBank/DDBJ databases">
        <authorList>
            <person name="Sun Q."/>
            <person name="Mori K."/>
        </authorList>
    </citation>
    <scope>NUCLEOTIDE SEQUENCE [LARGE SCALE GENOMIC DNA]</scope>
    <source>
        <strain evidence="5 6">NCAIM B.02610</strain>
    </source>
</reference>
<dbReference type="InterPro" id="IPR003313">
    <property type="entry name" value="AraC-bd"/>
</dbReference>
<dbReference type="InterPro" id="IPR009057">
    <property type="entry name" value="Homeodomain-like_sf"/>
</dbReference>
<dbReference type="Gene3D" id="2.60.120.10">
    <property type="entry name" value="Jelly Rolls"/>
    <property type="match status" value="1"/>
</dbReference>
<dbReference type="PANTHER" id="PTHR43280:SF30">
    <property type="entry name" value="MMSAB OPERON REGULATORY PROTEIN"/>
    <property type="match status" value="1"/>
</dbReference>
<dbReference type="InterPro" id="IPR014710">
    <property type="entry name" value="RmlC-like_jellyroll"/>
</dbReference>
<dbReference type="SMART" id="SM00342">
    <property type="entry name" value="HTH_ARAC"/>
    <property type="match status" value="1"/>
</dbReference>
<dbReference type="SUPFAM" id="SSF51215">
    <property type="entry name" value="Regulatory protein AraC"/>
    <property type="match status" value="1"/>
</dbReference>
<evidence type="ECO:0000256" key="1">
    <source>
        <dbReference type="ARBA" id="ARBA00023015"/>
    </source>
</evidence>
<dbReference type="Gene3D" id="1.10.10.60">
    <property type="entry name" value="Homeodomain-like"/>
    <property type="match status" value="2"/>
</dbReference>
<dbReference type="PANTHER" id="PTHR43280">
    <property type="entry name" value="ARAC-FAMILY TRANSCRIPTIONAL REGULATOR"/>
    <property type="match status" value="1"/>
</dbReference>
<evidence type="ECO:0000256" key="2">
    <source>
        <dbReference type="ARBA" id="ARBA00023125"/>
    </source>
</evidence>
<dbReference type="InterPro" id="IPR018062">
    <property type="entry name" value="HTH_AraC-typ_CS"/>
</dbReference>
<protein>
    <submittedName>
        <fullName evidence="5">AraC family transcriptional regulator</fullName>
    </submittedName>
</protein>
<dbReference type="Pfam" id="PF12833">
    <property type="entry name" value="HTH_18"/>
    <property type="match status" value="1"/>
</dbReference>
<comment type="caution">
    <text evidence="5">The sequence shown here is derived from an EMBL/GenBank/DDBJ whole genome shotgun (WGS) entry which is preliminary data.</text>
</comment>
<dbReference type="Proteomes" id="UP001589838">
    <property type="component" value="Unassembled WGS sequence"/>
</dbReference>
<evidence type="ECO:0000259" key="4">
    <source>
        <dbReference type="PROSITE" id="PS01124"/>
    </source>
</evidence>
<dbReference type="EMBL" id="JBHLUX010000017">
    <property type="protein sequence ID" value="MFC0470072.1"/>
    <property type="molecule type" value="Genomic_DNA"/>
</dbReference>
<sequence length="287" mass="33546">MNKPGEVLWKLNRLVFSITLVGYKVCEATWYHPPRQQSFYSLWFISKGKGEFIINETSYPVEAGKLFFFEPSMICERSTDLDDPLEYYFIRFTYAAAFVDKEKWNFSEETDIPFPLSGMYNIQNPPHVMNLIEQIHTLRKKRGATVAMKRKLLFLDLLLTIIQDFRSQRITGNTTNAIDATVDYLTANYQDNITVDVLAKQAGMSVSHYSRLFKKYIGYSPMDYLRHVRMDRAKELIVLSDFRLKAIAQSVGFHDEFYFSRMFKKVVGVSPTEFAKRHKTKETLPKK</sequence>
<keyword evidence="3" id="KW-0804">Transcription</keyword>
<dbReference type="SUPFAM" id="SSF46689">
    <property type="entry name" value="Homeodomain-like"/>
    <property type="match status" value="2"/>
</dbReference>
<dbReference type="RefSeq" id="WP_335961343.1">
    <property type="nucleotide sequence ID" value="NZ_JAXBLX010000016.1"/>
</dbReference>
<keyword evidence="6" id="KW-1185">Reference proteome</keyword>
<dbReference type="PROSITE" id="PS00041">
    <property type="entry name" value="HTH_ARAC_FAMILY_1"/>
    <property type="match status" value="1"/>
</dbReference>